<evidence type="ECO:0000256" key="1">
    <source>
        <dbReference type="ARBA" id="ARBA00004123"/>
    </source>
</evidence>
<evidence type="ECO:0000256" key="2">
    <source>
        <dbReference type="ARBA" id="ARBA00005562"/>
    </source>
</evidence>
<evidence type="ECO:0000256" key="3">
    <source>
        <dbReference type="ARBA" id="ARBA00023125"/>
    </source>
</evidence>
<dbReference type="SMART" id="SM00413">
    <property type="entry name" value="ETS"/>
    <property type="match status" value="1"/>
</dbReference>
<keyword evidence="3 5" id="KW-0238">DNA-binding</keyword>
<comment type="similarity">
    <text evidence="2 5">Belongs to the ETS family.</text>
</comment>
<dbReference type="PROSITE" id="PS00346">
    <property type="entry name" value="ETS_DOMAIN_2"/>
    <property type="match status" value="1"/>
</dbReference>
<dbReference type="Gene3D" id="1.10.10.10">
    <property type="entry name" value="Winged helix-like DNA-binding domain superfamily/Winged helix DNA-binding domain"/>
    <property type="match status" value="1"/>
</dbReference>
<evidence type="ECO:0000256" key="4">
    <source>
        <dbReference type="ARBA" id="ARBA00023242"/>
    </source>
</evidence>
<dbReference type="OMA" id="FGQPDPY"/>
<dbReference type="AlphaFoldDB" id="A0A0B2V8K3"/>
<reference evidence="7 8" key="1">
    <citation type="submission" date="2014-11" db="EMBL/GenBank/DDBJ databases">
        <title>Genetic blueprint of the zoonotic pathogen Toxocara canis.</title>
        <authorList>
            <person name="Zhu X.-Q."/>
            <person name="Korhonen P.K."/>
            <person name="Cai H."/>
            <person name="Young N.D."/>
            <person name="Nejsum P."/>
            <person name="von Samson-Himmelstjerna G."/>
            <person name="Boag P.R."/>
            <person name="Tan P."/>
            <person name="Li Q."/>
            <person name="Min J."/>
            <person name="Yang Y."/>
            <person name="Wang X."/>
            <person name="Fang X."/>
            <person name="Hall R.S."/>
            <person name="Hofmann A."/>
            <person name="Sternberg P.W."/>
            <person name="Jex A.R."/>
            <person name="Gasser R.B."/>
        </authorList>
    </citation>
    <scope>NUCLEOTIDE SEQUENCE [LARGE SCALE GENOMIC DNA]</scope>
    <source>
        <strain evidence="7">PN_DK_2014</strain>
    </source>
</reference>
<dbReference type="STRING" id="6265.A0A0B2V8K3"/>
<dbReference type="OrthoDB" id="10067219at2759"/>
<feature type="domain" description="ETS" evidence="6">
    <location>
        <begin position="148"/>
        <end position="228"/>
    </location>
</feature>
<accession>A0A0B2V8K3</accession>
<dbReference type="GO" id="GO:0043565">
    <property type="term" value="F:sequence-specific DNA binding"/>
    <property type="evidence" value="ECO:0007669"/>
    <property type="project" value="InterPro"/>
</dbReference>
<dbReference type="InterPro" id="IPR036390">
    <property type="entry name" value="WH_DNA-bd_sf"/>
</dbReference>
<dbReference type="Proteomes" id="UP000031036">
    <property type="component" value="Unassembled WGS sequence"/>
</dbReference>
<dbReference type="EMBL" id="JPKZ01002219">
    <property type="protein sequence ID" value="KHN77817.1"/>
    <property type="molecule type" value="Genomic_DNA"/>
</dbReference>
<dbReference type="FunFam" id="1.10.10.10:FF:000039">
    <property type="entry name" value="Friend leukemia integration 1 transcription factor"/>
    <property type="match status" value="1"/>
</dbReference>
<gene>
    <name evidence="7" type="primary">Ets65A</name>
    <name evidence="7" type="ORF">Tcan_16197</name>
</gene>
<dbReference type="PRINTS" id="PR00454">
    <property type="entry name" value="ETSDOMAIN"/>
</dbReference>
<evidence type="ECO:0000313" key="7">
    <source>
        <dbReference type="EMBL" id="KHN77817.1"/>
    </source>
</evidence>
<name>A0A0B2V8K3_TOXCA</name>
<dbReference type="PROSITE" id="PS50061">
    <property type="entry name" value="ETS_DOMAIN_3"/>
    <property type="match status" value="1"/>
</dbReference>
<dbReference type="InterPro" id="IPR036388">
    <property type="entry name" value="WH-like_DNA-bd_sf"/>
</dbReference>
<evidence type="ECO:0000256" key="5">
    <source>
        <dbReference type="RuleBase" id="RU004019"/>
    </source>
</evidence>
<dbReference type="Pfam" id="PF00178">
    <property type="entry name" value="Ets"/>
    <property type="match status" value="1"/>
</dbReference>
<keyword evidence="4 5" id="KW-0539">Nucleus</keyword>
<sequence>MQDAKSDVLPVATPSKEQHQHNIDLANFNFGAFQLSTNTNVAGAHNMAPMAQRNIFYDQNSTLQMPKQQLGHQSGMNLSTNGFHAATPSHSSSSAVVKEEPTTFNSSCFSCPSLRLPTCHAAPFGQPDPYQILGPTSSRLASAGSGQIQLWQFLLELLSDSRYAESITWEGTNGEFKLVDPDDVARRWGERKSKPNMNYDKMSRALRYYYDKNIMCKVHGKRYAYKFDFQGIAQALQPQSNTSSADLFQQSRLHSSEFIHSPWTAANYRSLMAPQFQASAGALFNPSVGYASFGSSNNGALQARNFPLYAPSNYPKCI</sequence>
<dbReference type="GO" id="GO:0000981">
    <property type="term" value="F:DNA-binding transcription factor activity, RNA polymerase II-specific"/>
    <property type="evidence" value="ECO:0007669"/>
    <property type="project" value="TreeGrafter"/>
</dbReference>
<keyword evidence="8" id="KW-1185">Reference proteome</keyword>
<dbReference type="GO" id="GO:0005634">
    <property type="term" value="C:nucleus"/>
    <property type="evidence" value="ECO:0007669"/>
    <property type="project" value="UniProtKB-SubCell"/>
</dbReference>
<protein>
    <submittedName>
        <fullName evidence="7">DNA-binding protein D-ETS-3</fullName>
    </submittedName>
</protein>
<dbReference type="PROSITE" id="PS00345">
    <property type="entry name" value="ETS_DOMAIN_1"/>
    <property type="match status" value="1"/>
</dbReference>
<dbReference type="InterPro" id="IPR046328">
    <property type="entry name" value="ETS_fam"/>
</dbReference>
<comment type="subcellular location">
    <subcellularLocation>
        <location evidence="1 5">Nucleus</location>
    </subcellularLocation>
</comment>
<dbReference type="SUPFAM" id="SSF46785">
    <property type="entry name" value="Winged helix' DNA-binding domain"/>
    <property type="match status" value="1"/>
</dbReference>
<dbReference type="PANTHER" id="PTHR11849">
    <property type="entry name" value="ETS"/>
    <property type="match status" value="1"/>
</dbReference>
<dbReference type="InterPro" id="IPR000418">
    <property type="entry name" value="Ets_dom"/>
</dbReference>
<organism evidence="7 8">
    <name type="scientific">Toxocara canis</name>
    <name type="common">Canine roundworm</name>
    <dbReference type="NCBI Taxonomy" id="6265"/>
    <lineage>
        <taxon>Eukaryota</taxon>
        <taxon>Metazoa</taxon>
        <taxon>Ecdysozoa</taxon>
        <taxon>Nematoda</taxon>
        <taxon>Chromadorea</taxon>
        <taxon>Rhabditida</taxon>
        <taxon>Spirurina</taxon>
        <taxon>Ascaridomorpha</taxon>
        <taxon>Ascaridoidea</taxon>
        <taxon>Toxocaridae</taxon>
        <taxon>Toxocara</taxon>
    </lineage>
</organism>
<dbReference type="PANTHER" id="PTHR11849:SF287">
    <property type="entry name" value="TRANSCRIPTION FACTOR AST-1"/>
    <property type="match status" value="1"/>
</dbReference>
<evidence type="ECO:0000313" key="8">
    <source>
        <dbReference type="Proteomes" id="UP000031036"/>
    </source>
</evidence>
<proteinExistence type="inferred from homology"/>
<dbReference type="GO" id="GO:0030154">
    <property type="term" value="P:cell differentiation"/>
    <property type="evidence" value="ECO:0007669"/>
    <property type="project" value="TreeGrafter"/>
</dbReference>
<evidence type="ECO:0000259" key="6">
    <source>
        <dbReference type="PROSITE" id="PS50061"/>
    </source>
</evidence>
<comment type="caution">
    <text evidence="7">The sequence shown here is derived from an EMBL/GenBank/DDBJ whole genome shotgun (WGS) entry which is preliminary data.</text>
</comment>